<evidence type="ECO:0000256" key="4">
    <source>
        <dbReference type="ARBA" id="ARBA00022448"/>
    </source>
</evidence>
<protein>
    <recommendedName>
        <fullName evidence="3 13">Membrane protein insertase YidC</fullName>
    </recommendedName>
    <alternativeName>
        <fullName evidence="12 13">Foldase YidC</fullName>
    </alternativeName>
    <alternativeName>
        <fullName evidence="11 13">Membrane integrase YidC</fullName>
    </alternativeName>
    <alternativeName>
        <fullName evidence="13">Membrane protein YidC</fullName>
    </alternativeName>
</protein>
<dbReference type="InterPro" id="IPR019998">
    <property type="entry name" value="Membr_insert_YidC"/>
</dbReference>
<proteinExistence type="inferred from homology"/>
<keyword evidence="7 13" id="KW-0653">Protein transport</keyword>
<dbReference type="PANTHER" id="PTHR12428">
    <property type="entry name" value="OXA1"/>
    <property type="match status" value="1"/>
</dbReference>
<feature type="region of interest" description="Disordered" evidence="14">
    <location>
        <begin position="570"/>
        <end position="615"/>
    </location>
</feature>
<dbReference type="CDD" id="cd19961">
    <property type="entry name" value="EcYidC-like_peri"/>
    <property type="match status" value="1"/>
</dbReference>
<feature type="compositionally biased region" description="Low complexity" evidence="14">
    <location>
        <begin position="605"/>
        <end position="615"/>
    </location>
</feature>
<dbReference type="Proteomes" id="UP001597387">
    <property type="component" value="Unassembled WGS sequence"/>
</dbReference>
<feature type="compositionally biased region" description="Basic and acidic residues" evidence="14">
    <location>
        <begin position="570"/>
        <end position="594"/>
    </location>
</feature>
<dbReference type="RefSeq" id="WP_255900675.1">
    <property type="nucleotide sequence ID" value="NZ_JAFMZO010000002.1"/>
</dbReference>
<dbReference type="PANTHER" id="PTHR12428:SF65">
    <property type="entry name" value="CYTOCHROME C OXIDASE ASSEMBLY PROTEIN COX18, MITOCHONDRIAL"/>
    <property type="match status" value="1"/>
</dbReference>
<dbReference type="InterPro" id="IPR028055">
    <property type="entry name" value="YidC/Oxa/ALB_C"/>
</dbReference>
<feature type="transmembrane region" description="Helical" evidence="13">
    <location>
        <begin position="432"/>
        <end position="453"/>
    </location>
</feature>
<evidence type="ECO:0000256" key="9">
    <source>
        <dbReference type="ARBA" id="ARBA00023136"/>
    </source>
</evidence>
<evidence type="ECO:0000256" key="11">
    <source>
        <dbReference type="ARBA" id="ARBA00033245"/>
    </source>
</evidence>
<dbReference type="NCBIfam" id="NF002356">
    <property type="entry name" value="PRK01318.2-3"/>
    <property type="match status" value="1"/>
</dbReference>
<dbReference type="HAMAP" id="MF_01810">
    <property type="entry name" value="YidC_type1"/>
    <property type="match status" value="1"/>
</dbReference>
<feature type="domain" description="Membrane insertase YidC N-terminal" evidence="16">
    <location>
        <begin position="85"/>
        <end position="349"/>
    </location>
</feature>
<keyword evidence="10 13" id="KW-0143">Chaperone</keyword>
<evidence type="ECO:0000259" key="16">
    <source>
        <dbReference type="Pfam" id="PF14849"/>
    </source>
</evidence>
<dbReference type="CDD" id="cd20070">
    <property type="entry name" value="5TM_YidC_Alb3"/>
    <property type="match status" value="1"/>
</dbReference>
<evidence type="ECO:0000256" key="1">
    <source>
        <dbReference type="ARBA" id="ARBA00004429"/>
    </source>
</evidence>
<reference evidence="18" key="1">
    <citation type="journal article" date="2019" name="Int. J. Syst. Evol. Microbiol.">
        <title>The Global Catalogue of Microorganisms (GCM) 10K type strain sequencing project: providing services to taxonomists for standard genome sequencing and annotation.</title>
        <authorList>
            <consortium name="The Broad Institute Genomics Platform"/>
            <consortium name="The Broad Institute Genome Sequencing Center for Infectious Disease"/>
            <person name="Wu L."/>
            <person name="Ma J."/>
        </authorList>
    </citation>
    <scope>NUCLEOTIDE SEQUENCE [LARGE SCALE GENOMIC DNA]</scope>
    <source>
        <strain evidence="18">KCTC 42217</strain>
    </source>
</reference>
<evidence type="ECO:0000259" key="15">
    <source>
        <dbReference type="Pfam" id="PF02096"/>
    </source>
</evidence>
<dbReference type="InterPro" id="IPR038221">
    <property type="entry name" value="YidC_periplasmic_sf"/>
</dbReference>
<keyword evidence="8 13" id="KW-1133">Transmembrane helix</keyword>
<evidence type="ECO:0000256" key="12">
    <source>
        <dbReference type="ARBA" id="ARBA00033342"/>
    </source>
</evidence>
<organism evidence="17 18">
    <name type="scientific">Paradesertivirga mongoliensis</name>
    <dbReference type="NCBI Taxonomy" id="2100740"/>
    <lineage>
        <taxon>Bacteria</taxon>
        <taxon>Pseudomonadati</taxon>
        <taxon>Bacteroidota</taxon>
        <taxon>Sphingobacteriia</taxon>
        <taxon>Sphingobacteriales</taxon>
        <taxon>Sphingobacteriaceae</taxon>
        <taxon>Paradesertivirga</taxon>
    </lineage>
</organism>
<evidence type="ECO:0000256" key="6">
    <source>
        <dbReference type="ARBA" id="ARBA00022692"/>
    </source>
</evidence>
<sequence>MDRNTFTGLFLIFLILAGSTWYMQQEDQKLAREKIVQDSIIRSKAVKPVAKTPAAAAVTAKVAVDSAVLKGPFGAARTGTNNPVVLENEHLKVIIGSKGGRIESVELKEHKTYEQKPVVMFTADQSNFGLSFNAGGTAVNTSDLYFTPSTQNLVLSKADSGSVTMRLNYSPTQFVDYIYTLKGESYKVGLTIVTSGIQSVIQQGQPISLNWQATLTQKEKDLKTERTQYTAAYFKHVENDPDYIGLSEDETKDLGEDGKIEWISFKQHFFSSVLIAKNGFDKGSLSVKNSSQSGVLKSFAANMQLPANTGSYPLEFYFGPNKFNILNDQGNDLERQVNLGWGPLKWINRYAVLPLFNSLEKLGWGYGLIIFALTIILKLVLSPLTYKSYLSMAKMRVLKPEMDEIKAKVGEDNPTLLQQEYMKLYKKAGVNPLGGCIPMLLQMPIIMAFFFFFPNLFELRHESFLWMNDLSTYDSVISIPELPFIGNHISLMCLLMTVSTLIYTWYNNQISGATGQMKYIGYITPIIFFGVLNSYPAGLNYYYFLANMLTFAQQYIIKQFVDDDKIHSQIQENKKKPNADKKSKFQQRMEDYMRQKQAPAKELPAKPASKTPKKK</sequence>
<evidence type="ECO:0000256" key="5">
    <source>
        <dbReference type="ARBA" id="ARBA00022475"/>
    </source>
</evidence>
<comment type="subunit">
    <text evidence="13">Interacts with the Sec translocase complex via SecD. Specifically interacts with transmembrane segments of nascent integral membrane proteins during membrane integration.</text>
</comment>
<dbReference type="NCBIfam" id="TIGR03592">
    <property type="entry name" value="yidC_oxa1_cterm"/>
    <property type="match status" value="1"/>
</dbReference>
<keyword evidence="5 13" id="KW-1003">Cell membrane</keyword>
<evidence type="ECO:0000256" key="14">
    <source>
        <dbReference type="SAM" id="MobiDB-lite"/>
    </source>
</evidence>
<feature type="domain" description="Membrane insertase YidC/Oxa/ALB C-terminal" evidence="15">
    <location>
        <begin position="366"/>
        <end position="558"/>
    </location>
</feature>
<dbReference type="EMBL" id="JBHUHZ010000002">
    <property type="protein sequence ID" value="MFD2163562.1"/>
    <property type="molecule type" value="Genomic_DNA"/>
</dbReference>
<gene>
    <name evidence="13 17" type="primary">yidC</name>
    <name evidence="17" type="ORF">ACFSJU_14225</name>
</gene>
<evidence type="ECO:0000256" key="10">
    <source>
        <dbReference type="ARBA" id="ARBA00023186"/>
    </source>
</evidence>
<dbReference type="PRINTS" id="PR00701">
    <property type="entry name" value="60KDINNERMP"/>
</dbReference>
<comment type="subcellular location">
    <subcellularLocation>
        <location evidence="1">Cell inner membrane</location>
        <topology evidence="1">Multi-pass membrane protein</topology>
    </subcellularLocation>
    <subcellularLocation>
        <location evidence="13">Cell membrane</location>
        <topology evidence="13">Multi-pass membrane protein</topology>
    </subcellularLocation>
</comment>
<feature type="transmembrane region" description="Helical" evidence="13">
    <location>
        <begin position="364"/>
        <end position="386"/>
    </location>
</feature>
<keyword evidence="9 13" id="KW-0472">Membrane</keyword>
<feature type="transmembrane region" description="Helical" evidence="13">
    <location>
        <begin position="489"/>
        <end position="507"/>
    </location>
</feature>
<feature type="transmembrane region" description="Helical" evidence="13">
    <location>
        <begin position="519"/>
        <end position="535"/>
    </location>
</feature>
<dbReference type="InterPro" id="IPR001708">
    <property type="entry name" value="YidC/ALB3/OXA1/COX18"/>
</dbReference>
<evidence type="ECO:0000256" key="2">
    <source>
        <dbReference type="ARBA" id="ARBA00010527"/>
    </source>
</evidence>
<comment type="caution">
    <text evidence="17">The sequence shown here is derived from an EMBL/GenBank/DDBJ whole genome shotgun (WGS) entry which is preliminary data.</text>
</comment>
<dbReference type="Pfam" id="PF02096">
    <property type="entry name" value="60KD_IMP"/>
    <property type="match status" value="1"/>
</dbReference>
<dbReference type="InterPro" id="IPR047196">
    <property type="entry name" value="YidC_ALB_C"/>
</dbReference>
<accession>A0ABW4ZNX3</accession>
<comment type="similarity">
    <text evidence="2 13">Belongs to the OXA1/ALB3/YidC family. Type 1 subfamily.</text>
</comment>
<evidence type="ECO:0000256" key="3">
    <source>
        <dbReference type="ARBA" id="ARBA00015325"/>
    </source>
</evidence>
<keyword evidence="6 13" id="KW-0812">Transmembrane</keyword>
<dbReference type="Gene3D" id="2.70.98.90">
    <property type="match status" value="1"/>
</dbReference>
<keyword evidence="4 13" id="KW-0813">Transport</keyword>
<evidence type="ECO:0000256" key="7">
    <source>
        <dbReference type="ARBA" id="ARBA00022927"/>
    </source>
</evidence>
<evidence type="ECO:0000313" key="18">
    <source>
        <dbReference type="Proteomes" id="UP001597387"/>
    </source>
</evidence>
<dbReference type="NCBIfam" id="TIGR03593">
    <property type="entry name" value="yidC_nterm"/>
    <property type="match status" value="1"/>
</dbReference>
<evidence type="ECO:0000256" key="13">
    <source>
        <dbReference type="HAMAP-Rule" id="MF_01810"/>
    </source>
</evidence>
<dbReference type="Pfam" id="PF14849">
    <property type="entry name" value="YidC_periplas"/>
    <property type="match status" value="1"/>
</dbReference>
<evidence type="ECO:0000313" key="17">
    <source>
        <dbReference type="EMBL" id="MFD2163562.1"/>
    </source>
</evidence>
<evidence type="ECO:0000256" key="8">
    <source>
        <dbReference type="ARBA" id="ARBA00022989"/>
    </source>
</evidence>
<keyword evidence="18" id="KW-1185">Reference proteome</keyword>
<name>A0ABW4ZNX3_9SPHI</name>
<comment type="function">
    <text evidence="13">Required for the insertion and/or proper folding and/or complex formation of integral membrane proteins into the membrane. Involved in integration of membrane proteins that insert both dependently and independently of the Sec translocase complex, as well as at least some lipoproteins. Aids folding of multispanning membrane proteins.</text>
</comment>
<dbReference type="InterPro" id="IPR028053">
    <property type="entry name" value="Membr_insert_YidC_N"/>
</dbReference>